<dbReference type="InterPro" id="IPR007214">
    <property type="entry name" value="YbaK/aa-tRNA-synth-assoc-dom"/>
</dbReference>
<protein>
    <recommendedName>
        <fullName evidence="1">YbaK/aminoacyl-tRNA synthetase-associated domain-containing protein</fullName>
    </recommendedName>
</protein>
<sequence>MLEDFIESNNLAAKILPYAAKGRLVKCRLFICGKSYALAVAFASERISREKLKAALKADSVEIADSVAVEDVTGYNSEFLPPISIYGVAVVLDQKAAEAEKLRCLVSDERTLEITPVEIAETNEGCITADICE</sequence>
<dbReference type="InterPro" id="IPR036754">
    <property type="entry name" value="YbaK/aa-tRNA-synt-asso_dom_sf"/>
</dbReference>
<accession>A0A938YMQ4</accession>
<dbReference type="AlphaFoldDB" id="A0A938YMQ4"/>
<organism evidence="2 3">
    <name type="scientific">Candidatus Iainarchaeum sp</name>
    <dbReference type="NCBI Taxonomy" id="3101447"/>
    <lineage>
        <taxon>Archaea</taxon>
        <taxon>Candidatus Iainarchaeota</taxon>
        <taxon>Candidatus Iainarchaeia</taxon>
        <taxon>Candidatus Iainarchaeales</taxon>
        <taxon>Candidatus Iainarchaeaceae</taxon>
        <taxon>Candidatus Iainarchaeum</taxon>
    </lineage>
</organism>
<feature type="domain" description="YbaK/aminoacyl-tRNA synthetase-associated" evidence="1">
    <location>
        <begin position="21"/>
        <end position="104"/>
    </location>
</feature>
<proteinExistence type="predicted"/>
<dbReference type="GO" id="GO:0002161">
    <property type="term" value="F:aminoacyl-tRNA deacylase activity"/>
    <property type="evidence" value="ECO:0007669"/>
    <property type="project" value="InterPro"/>
</dbReference>
<evidence type="ECO:0000259" key="1">
    <source>
        <dbReference type="Pfam" id="PF04073"/>
    </source>
</evidence>
<dbReference type="Proteomes" id="UP000809243">
    <property type="component" value="Unassembled WGS sequence"/>
</dbReference>
<evidence type="ECO:0000313" key="3">
    <source>
        <dbReference type="Proteomes" id="UP000809243"/>
    </source>
</evidence>
<comment type="caution">
    <text evidence="2">The sequence shown here is derived from an EMBL/GenBank/DDBJ whole genome shotgun (WGS) entry which is preliminary data.</text>
</comment>
<reference evidence="2" key="1">
    <citation type="submission" date="2021-01" db="EMBL/GenBank/DDBJ databases">
        <title>Active Sulfur Cycling in an Early Earth Analoge.</title>
        <authorList>
            <person name="Hahn C.R."/>
            <person name="Youssef N.H."/>
            <person name="Elshahed M."/>
        </authorList>
    </citation>
    <scope>NUCLEOTIDE SEQUENCE</scope>
    <source>
        <strain evidence="2">Zod_Metabat.1151</strain>
    </source>
</reference>
<gene>
    <name evidence="2" type="ORF">JW744_01020</name>
</gene>
<evidence type="ECO:0000313" key="2">
    <source>
        <dbReference type="EMBL" id="MBN2067029.1"/>
    </source>
</evidence>
<dbReference type="SUPFAM" id="SSF55826">
    <property type="entry name" value="YbaK/ProRS associated domain"/>
    <property type="match status" value="1"/>
</dbReference>
<name>A0A938YMQ4_9ARCH</name>
<dbReference type="Gene3D" id="3.90.960.10">
    <property type="entry name" value="YbaK/aminoacyl-tRNA synthetase-associated domain"/>
    <property type="match status" value="1"/>
</dbReference>
<dbReference type="EMBL" id="JAFGDB010000016">
    <property type="protein sequence ID" value="MBN2067029.1"/>
    <property type="molecule type" value="Genomic_DNA"/>
</dbReference>
<dbReference type="Pfam" id="PF04073">
    <property type="entry name" value="tRNA_edit"/>
    <property type="match status" value="1"/>
</dbReference>